<keyword evidence="3" id="KW-1185">Reference proteome</keyword>
<evidence type="ECO:0000313" key="3">
    <source>
        <dbReference type="Proteomes" id="UP000807769"/>
    </source>
</evidence>
<dbReference type="Proteomes" id="UP000807769">
    <property type="component" value="Unassembled WGS sequence"/>
</dbReference>
<comment type="caution">
    <text evidence="2">The sequence shown here is derived from an EMBL/GenBank/DDBJ whole genome shotgun (WGS) entry which is preliminary data.</text>
</comment>
<organism evidence="2 3">
    <name type="scientific">Suillus subaureus</name>
    <dbReference type="NCBI Taxonomy" id="48587"/>
    <lineage>
        <taxon>Eukaryota</taxon>
        <taxon>Fungi</taxon>
        <taxon>Dikarya</taxon>
        <taxon>Basidiomycota</taxon>
        <taxon>Agaricomycotina</taxon>
        <taxon>Agaricomycetes</taxon>
        <taxon>Agaricomycetidae</taxon>
        <taxon>Boletales</taxon>
        <taxon>Suillineae</taxon>
        <taxon>Suillaceae</taxon>
        <taxon>Suillus</taxon>
    </lineage>
</organism>
<reference evidence="2" key="1">
    <citation type="journal article" date="2020" name="New Phytol.">
        <title>Comparative genomics reveals dynamic genome evolution in host specialist ectomycorrhizal fungi.</title>
        <authorList>
            <person name="Lofgren L.A."/>
            <person name="Nguyen N.H."/>
            <person name="Vilgalys R."/>
            <person name="Ruytinx J."/>
            <person name="Liao H.L."/>
            <person name="Branco S."/>
            <person name="Kuo A."/>
            <person name="LaButti K."/>
            <person name="Lipzen A."/>
            <person name="Andreopoulos W."/>
            <person name="Pangilinan J."/>
            <person name="Riley R."/>
            <person name="Hundley H."/>
            <person name="Na H."/>
            <person name="Barry K."/>
            <person name="Grigoriev I.V."/>
            <person name="Stajich J.E."/>
            <person name="Kennedy P.G."/>
        </authorList>
    </citation>
    <scope>NUCLEOTIDE SEQUENCE</scope>
    <source>
        <strain evidence="2">MN1</strain>
    </source>
</reference>
<evidence type="ECO:0000313" key="2">
    <source>
        <dbReference type="EMBL" id="KAG1809080.1"/>
    </source>
</evidence>
<protein>
    <submittedName>
        <fullName evidence="2">Uncharacterized protein</fullName>
    </submittedName>
</protein>
<dbReference type="GeneID" id="64630643"/>
<sequence>MPAPNIIRSPLSPRIRTRSPDPVVAPSVQKSQAELPGWNATDGILRRLKEVDSVASRIAHVNSFARSAMACAYKMIHDKPPTDDAFSPLLAKIVEVYALMTERQESARVPSIVVVYGQMARQTLECADFIVHYSETMNFWKRVGKYVSEETFTTIQNYNEVLNNLMQQLQYRTTREIIIYRMADDLDPNDMVYATGAGLDISKCCLPGTREGILSKIKS</sequence>
<dbReference type="RefSeq" id="XP_041188989.1">
    <property type="nucleotide sequence ID" value="XM_041336626.1"/>
</dbReference>
<feature type="region of interest" description="Disordered" evidence="1">
    <location>
        <begin position="1"/>
        <end position="27"/>
    </location>
</feature>
<accession>A0A9P7E1X0</accession>
<evidence type="ECO:0000256" key="1">
    <source>
        <dbReference type="SAM" id="MobiDB-lite"/>
    </source>
</evidence>
<dbReference type="AlphaFoldDB" id="A0A9P7E1X0"/>
<proteinExistence type="predicted"/>
<name>A0A9P7E1X0_9AGAM</name>
<dbReference type="OrthoDB" id="3267051at2759"/>
<gene>
    <name evidence="2" type="ORF">BJ212DRAFT_1380140</name>
</gene>
<dbReference type="EMBL" id="JABBWG010000035">
    <property type="protein sequence ID" value="KAG1809080.1"/>
    <property type="molecule type" value="Genomic_DNA"/>
</dbReference>